<dbReference type="Proteomes" id="UP000735302">
    <property type="component" value="Unassembled WGS sequence"/>
</dbReference>
<comment type="caution">
    <text evidence="1">The sequence shown here is derived from an EMBL/GenBank/DDBJ whole genome shotgun (WGS) entry which is preliminary data.</text>
</comment>
<dbReference type="AlphaFoldDB" id="A0AAV3YPX0"/>
<keyword evidence="2" id="KW-1185">Reference proteome</keyword>
<sequence length="108" mass="12967">MVTFVKELKATGPKGKNYQSKHTFVWEDWIQPKTGESRSNIEKYRYIGRTFGQYKRFWGVGISFDEFYNERTKILEMLQSDETIAKYWLTNFHDIFPEEEQQHSQTVA</sequence>
<gene>
    <name evidence="1" type="ORF">PoB_001169500</name>
</gene>
<protein>
    <submittedName>
        <fullName evidence="1">Uncharacterized protein</fullName>
    </submittedName>
</protein>
<accession>A0AAV3YPX0</accession>
<dbReference type="EMBL" id="BLXT01001387">
    <property type="protein sequence ID" value="GFN85189.1"/>
    <property type="molecule type" value="Genomic_DNA"/>
</dbReference>
<proteinExistence type="predicted"/>
<evidence type="ECO:0000313" key="2">
    <source>
        <dbReference type="Proteomes" id="UP000735302"/>
    </source>
</evidence>
<reference evidence="1 2" key="1">
    <citation type="journal article" date="2021" name="Elife">
        <title>Chloroplast acquisition without the gene transfer in kleptoplastic sea slugs, Plakobranchus ocellatus.</title>
        <authorList>
            <person name="Maeda T."/>
            <person name="Takahashi S."/>
            <person name="Yoshida T."/>
            <person name="Shimamura S."/>
            <person name="Takaki Y."/>
            <person name="Nagai Y."/>
            <person name="Toyoda A."/>
            <person name="Suzuki Y."/>
            <person name="Arimoto A."/>
            <person name="Ishii H."/>
            <person name="Satoh N."/>
            <person name="Nishiyama T."/>
            <person name="Hasebe M."/>
            <person name="Maruyama T."/>
            <person name="Minagawa J."/>
            <person name="Obokata J."/>
            <person name="Shigenobu S."/>
        </authorList>
    </citation>
    <scope>NUCLEOTIDE SEQUENCE [LARGE SCALE GENOMIC DNA]</scope>
</reference>
<name>A0AAV3YPX0_9GAST</name>
<organism evidence="1 2">
    <name type="scientific">Plakobranchus ocellatus</name>
    <dbReference type="NCBI Taxonomy" id="259542"/>
    <lineage>
        <taxon>Eukaryota</taxon>
        <taxon>Metazoa</taxon>
        <taxon>Spiralia</taxon>
        <taxon>Lophotrochozoa</taxon>
        <taxon>Mollusca</taxon>
        <taxon>Gastropoda</taxon>
        <taxon>Heterobranchia</taxon>
        <taxon>Euthyneura</taxon>
        <taxon>Panpulmonata</taxon>
        <taxon>Sacoglossa</taxon>
        <taxon>Placobranchoidea</taxon>
        <taxon>Plakobranchidae</taxon>
        <taxon>Plakobranchus</taxon>
    </lineage>
</organism>
<evidence type="ECO:0000313" key="1">
    <source>
        <dbReference type="EMBL" id="GFN85189.1"/>
    </source>
</evidence>